<dbReference type="GO" id="GO:0046872">
    <property type="term" value="F:metal ion binding"/>
    <property type="evidence" value="ECO:0007669"/>
    <property type="project" value="UniProtKB-KW"/>
</dbReference>
<organism evidence="4 5">
    <name type="scientific">Aerophobetes bacterium</name>
    <dbReference type="NCBI Taxonomy" id="2030807"/>
    <lineage>
        <taxon>Bacteria</taxon>
        <taxon>Candidatus Aerophobota</taxon>
    </lineage>
</organism>
<dbReference type="InterPro" id="IPR000917">
    <property type="entry name" value="Sulfatase_N"/>
</dbReference>
<dbReference type="PANTHER" id="PTHR45953:SF1">
    <property type="entry name" value="IDURONATE 2-SULFATASE"/>
    <property type="match status" value="1"/>
</dbReference>
<comment type="caution">
    <text evidence="4">The sequence shown here is derived from an EMBL/GenBank/DDBJ whole genome shotgun (WGS) entry which is preliminary data.</text>
</comment>
<dbReference type="AlphaFoldDB" id="A0A497E7E7"/>
<reference evidence="4 5" key="1">
    <citation type="submission" date="2018-06" db="EMBL/GenBank/DDBJ databases">
        <title>Extensive metabolic versatility and redundancy in microbially diverse, dynamic hydrothermal sediments.</title>
        <authorList>
            <person name="Dombrowski N."/>
            <person name="Teske A."/>
            <person name="Baker B.J."/>
        </authorList>
    </citation>
    <scope>NUCLEOTIDE SEQUENCE [LARGE SCALE GENOMIC DNA]</scope>
    <source>
        <strain evidence="4">B47_G16</strain>
    </source>
</reference>
<evidence type="ECO:0000313" key="4">
    <source>
        <dbReference type="EMBL" id="RLE09967.1"/>
    </source>
</evidence>
<dbReference type="Pfam" id="PF00884">
    <property type="entry name" value="Sulfatase"/>
    <property type="match status" value="1"/>
</dbReference>
<dbReference type="GO" id="GO:0005737">
    <property type="term" value="C:cytoplasm"/>
    <property type="evidence" value="ECO:0007669"/>
    <property type="project" value="TreeGrafter"/>
</dbReference>
<dbReference type="PANTHER" id="PTHR45953">
    <property type="entry name" value="IDURONATE 2-SULFATASE"/>
    <property type="match status" value="1"/>
</dbReference>
<sequence>IVKTPNMDRIAREGVCFTNCFVQHTVCSPSRCSMFTGLYPHTNGHRTLTYLLQPHERNLFRDLKENGYYTQCFGKNDLLSQEAISLSFNSVGKSELKRFTKQLEIARSLYKNPWPKEHKYHKSFYYGKIPQEAGKDFNWACIQSACNFIDNPPSEPFCLYLPLGLVHPPYRVEEPYFSMYDRKDVPPPVPANFSDKRSFMKLLHHAHGINRLDEDDKREIRAVYYGMITKLDALLGMIIDKLKETGRYETTAIFIFSDHGDYTGDYGLVEKWWTGFQDCLLRVPFIARVPGFPPVGKVETMIEMIDLYPTILELAGIKPLHSYFGKSLVSLMKGKKDSLRDAVFAEGGHLETEEHCFEPVLDGIYHEKTTLPRKYGPKVFSKAVMIRTRKFKYIYCPDDINELYNLEDDPCELHNLAGRPETKEIEQYLKERLLRWLVWTVDTVPHKWDKRGF</sequence>
<accession>A0A497E7E7</accession>
<feature type="domain" description="Sulfatase N-terminal" evidence="3">
    <location>
        <begin position="3"/>
        <end position="317"/>
    </location>
</feature>
<dbReference type="InterPro" id="IPR017850">
    <property type="entry name" value="Alkaline_phosphatase_core_sf"/>
</dbReference>
<dbReference type="Gene3D" id="3.40.720.10">
    <property type="entry name" value="Alkaline Phosphatase, subunit A"/>
    <property type="match status" value="1"/>
</dbReference>
<name>A0A497E7E7_UNCAE</name>
<dbReference type="GO" id="GO:0004423">
    <property type="term" value="F:iduronate-2-sulfatase activity"/>
    <property type="evidence" value="ECO:0007669"/>
    <property type="project" value="TreeGrafter"/>
</dbReference>
<protein>
    <submittedName>
        <fullName evidence="4">Arylsulfatase</fullName>
    </submittedName>
</protein>
<evidence type="ECO:0000313" key="5">
    <source>
        <dbReference type="Proteomes" id="UP000279422"/>
    </source>
</evidence>
<evidence type="ECO:0000259" key="3">
    <source>
        <dbReference type="Pfam" id="PF00884"/>
    </source>
</evidence>
<gene>
    <name evidence="4" type="ORF">DRJ00_02830</name>
</gene>
<proteinExistence type="predicted"/>
<keyword evidence="1" id="KW-0479">Metal-binding</keyword>
<dbReference type="EMBL" id="QMPZ01000022">
    <property type="protein sequence ID" value="RLE09967.1"/>
    <property type="molecule type" value="Genomic_DNA"/>
</dbReference>
<keyword evidence="2" id="KW-0378">Hydrolase</keyword>
<evidence type="ECO:0000256" key="2">
    <source>
        <dbReference type="ARBA" id="ARBA00022801"/>
    </source>
</evidence>
<evidence type="ECO:0000256" key="1">
    <source>
        <dbReference type="ARBA" id="ARBA00022723"/>
    </source>
</evidence>
<dbReference type="CDD" id="cd16150">
    <property type="entry name" value="sulfatase_like"/>
    <property type="match status" value="1"/>
</dbReference>
<dbReference type="SUPFAM" id="SSF53649">
    <property type="entry name" value="Alkaline phosphatase-like"/>
    <property type="match status" value="1"/>
</dbReference>
<dbReference type="Proteomes" id="UP000279422">
    <property type="component" value="Unassembled WGS sequence"/>
</dbReference>
<feature type="non-terminal residue" evidence="4">
    <location>
        <position position="1"/>
    </location>
</feature>